<protein>
    <recommendedName>
        <fullName evidence="6">Long-chain-fatty-acid--CoA ligase</fullName>
        <ecNumber evidence="5">6.2.1.3</ecNumber>
    </recommendedName>
    <alternativeName>
        <fullName evidence="7">Long-chain acyl-CoA synthetase</fullName>
    </alternativeName>
</protein>
<evidence type="ECO:0000313" key="11">
    <source>
        <dbReference type="Proteomes" id="UP000258102"/>
    </source>
</evidence>
<reference evidence="10 11" key="1">
    <citation type="submission" date="2018-08" db="EMBL/GenBank/DDBJ databases">
        <title>Whole Genome Sequences of Two Pseudoalteromonas piscicida Strains, DE1-A and DE2-A, which Exhibit Strong Antibacterial Activity against Vibrio vulnificus.</title>
        <authorList>
            <person name="Richards G.P."/>
            <person name="Needleman D.S."/>
            <person name="Watson M.A."/>
            <person name="Polson S.W."/>
        </authorList>
    </citation>
    <scope>NUCLEOTIDE SEQUENCE [LARGE SCALE GENOMIC DNA]</scope>
    <source>
        <strain evidence="10 11">DE2-A</strain>
    </source>
</reference>
<dbReference type="AlphaFoldDB" id="A0AAD0W5A7"/>
<sequence length="519" mass="57607">MLSSISKYQNLNQFICEAMKRFAELPSYSCLGQTVTFEYIDKKSTALAAYYQSLGLQAGDRIAIQLPNLIQYPIATYAAFKAGLIVVNTNPFYTPREMKYQFNDSGAKAIVILSDLCPTLEEIYAETLIEHVIVTDIYDLINDEVGLYNDKVIRFNYAIEKGEELPLICSSAELDDVAILQYTGGTTGVSKGAQLTHRNLIANTFQASERLGDYLKEEQEIFVCPLPLYHIYALMMNMFLVFHKGGLNVLIPNPRDYDAFIGAIEEFSITGFSGINTLFVGLCNQSKFRQLDFSKLRLTLSGGTALTSAAASIWRDVTGCNITEGFGLSETSPVVTLNTPGSEEIGTVGRPLIGTDVEFWDENDVPVADGKCGQIVVRGEQVMKGYWNMPKQTSEVMTAEGFFKTGDIGLRLSNGHIKIVDRLKDMIIVSGFNVYPNEIEDVLVSHPAILEAAVVGKADEKTGESVHAYVTLKSVAEEKDILLFCREKLTNYKIPKKVTIMEKLPKSTVGKTLRRELRK</sequence>
<dbReference type="EMBL" id="CP031762">
    <property type="protein sequence ID" value="AXR04114.1"/>
    <property type="molecule type" value="Genomic_DNA"/>
</dbReference>
<evidence type="ECO:0000259" key="8">
    <source>
        <dbReference type="Pfam" id="PF00501"/>
    </source>
</evidence>
<evidence type="ECO:0000256" key="4">
    <source>
        <dbReference type="ARBA" id="ARBA00023136"/>
    </source>
</evidence>
<evidence type="ECO:0000313" key="10">
    <source>
        <dbReference type="EMBL" id="AXR04114.1"/>
    </source>
</evidence>
<dbReference type="Pfam" id="PF00501">
    <property type="entry name" value="AMP-binding"/>
    <property type="match status" value="1"/>
</dbReference>
<comment type="pathway">
    <text evidence="2">Lipid metabolism; fatty acid beta-oxidation.</text>
</comment>
<dbReference type="Gene3D" id="3.40.50.980">
    <property type="match status" value="2"/>
</dbReference>
<evidence type="ECO:0000256" key="6">
    <source>
        <dbReference type="ARBA" id="ARBA00039545"/>
    </source>
</evidence>
<organism evidence="10 11">
    <name type="scientific">Pseudoalteromonas piscicida</name>
    <dbReference type="NCBI Taxonomy" id="43662"/>
    <lineage>
        <taxon>Bacteria</taxon>
        <taxon>Pseudomonadati</taxon>
        <taxon>Pseudomonadota</taxon>
        <taxon>Gammaproteobacteria</taxon>
        <taxon>Alteromonadales</taxon>
        <taxon>Pseudoalteromonadaceae</taxon>
        <taxon>Pseudoalteromonas</taxon>
    </lineage>
</organism>
<name>A0AAD0W5A7_PSEO7</name>
<dbReference type="GO" id="GO:0004467">
    <property type="term" value="F:long-chain fatty acid-CoA ligase activity"/>
    <property type="evidence" value="ECO:0007669"/>
    <property type="project" value="UniProtKB-EC"/>
</dbReference>
<evidence type="ECO:0000256" key="1">
    <source>
        <dbReference type="ARBA" id="ARBA00004170"/>
    </source>
</evidence>
<comment type="subcellular location">
    <subcellularLocation>
        <location evidence="1">Membrane</location>
        <topology evidence="1">Peripheral membrane protein</topology>
    </subcellularLocation>
</comment>
<dbReference type="PANTHER" id="PTHR43767">
    <property type="entry name" value="LONG-CHAIN-FATTY-ACID--COA LIGASE"/>
    <property type="match status" value="1"/>
</dbReference>
<dbReference type="Gene3D" id="2.30.38.10">
    <property type="entry name" value="Luciferase, Domain 3"/>
    <property type="match status" value="1"/>
</dbReference>
<feature type="domain" description="AMP-binding enzyme C-terminal" evidence="9">
    <location>
        <begin position="438"/>
        <end position="511"/>
    </location>
</feature>
<accession>A0AAD0W5A7</accession>
<dbReference type="InterPro" id="IPR025110">
    <property type="entry name" value="AMP-bd_C"/>
</dbReference>
<evidence type="ECO:0000256" key="2">
    <source>
        <dbReference type="ARBA" id="ARBA00005005"/>
    </source>
</evidence>
<dbReference type="Gene3D" id="3.30.300.30">
    <property type="match status" value="1"/>
</dbReference>
<dbReference type="Proteomes" id="UP000258102">
    <property type="component" value="Chromosome 2"/>
</dbReference>
<dbReference type="GO" id="GO:0016020">
    <property type="term" value="C:membrane"/>
    <property type="evidence" value="ECO:0007669"/>
    <property type="project" value="UniProtKB-SubCell"/>
</dbReference>
<dbReference type="SUPFAM" id="SSF56801">
    <property type="entry name" value="Acetyl-CoA synthetase-like"/>
    <property type="match status" value="1"/>
</dbReference>
<dbReference type="CDD" id="cd05936">
    <property type="entry name" value="FC-FACS_FadD_like"/>
    <property type="match status" value="1"/>
</dbReference>
<dbReference type="Pfam" id="PF13193">
    <property type="entry name" value="AMP-binding_C"/>
    <property type="match status" value="1"/>
</dbReference>
<dbReference type="InterPro" id="IPR020845">
    <property type="entry name" value="AMP-binding_CS"/>
</dbReference>
<dbReference type="InterPro" id="IPR000873">
    <property type="entry name" value="AMP-dep_synth/lig_dom"/>
</dbReference>
<dbReference type="PROSITE" id="PS00455">
    <property type="entry name" value="AMP_BINDING"/>
    <property type="match status" value="1"/>
</dbReference>
<dbReference type="PANTHER" id="PTHR43767:SF8">
    <property type="entry name" value="LONG-CHAIN-FATTY-ACID--COA LIGASE"/>
    <property type="match status" value="1"/>
</dbReference>
<keyword evidence="3 10" id="KW-0436">Ligase</keyword>
<dbReference type="InterPro" id="IPR050237">
    <property type="entry name" value="ATP-dep_AMP-bd_enzyme"/>
</dbReference>
<dbReference type="EC" id="6.2.1.3" evidence="5"/>
<keyword evidence="4" id="KW-0472">Membrane</keyword>
<dbReference type="RefSeq" id="WP_117333128.1">
    <property type="nucleotide sequence ID" value="NZ_CP031762.1"/>
</dbReference>
<evidence type="ECO:0000256" key="5">
    <source>
        <dbReference type="ARBA" id="ARBA00026121"/>
    </source>
</evidence>
<proteinExistence type="predicted"/>
<gene>
    <name evidence="10" type="ORF">D0511_19400</name>
</gene>
<evidence type="ECO:0000259" key="9">
    <source>
        <dbReference type="Pfam" id="PF13193"/>
    </source>
</evidence>
<dbReference type="InterPro" id="IPR045851">
    <property type="entry name" value="AMP-bd_C_sf"/>
</dbReference>
<evidence type="ECO:0000256" key="7">
    <source>
        <dbReference type="ARBA" id="ARBA00042773"/>
    </source>
</evidence>
<evidence type="ECO:0000256" key="3">
    <source>
        <dbReference type="ARBA" id="ARBA00022598"/>
    </source>
</evidence>
<feature type="domain" description="AMP-dependent synthetase/ligase" evidence="8">
    <location>
        <begin position="19"/>
        <end position="387"/>
    </location>
</feature>